<dbReference type="Gene3D" id="1.10.357.10">
    <property type="entry name" value="Tetracycline Repressor, domain 2"/>
    <property type="match status" value="1"/>
</dbReference>
<keyword evidence="1" id="KW-0805">Transcription regulation</keyword>
<feature type="domain" description="HTH tetR-type" evidence="5">
    <location>
        <begin position="5"/>
        <end position="65"/>
    </location>
</feature>
<dbReference type="PANTHER" id="PTHR30055">
    <property type="entry name" value="HTH-TYPE TRANSCRIPTIONAL REGULATOR RUTR"/>
    <property type="match status" value="1"/>
</dbReference>
<dbReference type="PROSITE" id="PS50977">
    <property type="entry name" value="HTH_TETR_2"/>
    <property type="match status" value="1"/>
</dbReference>
<dbReference type="RefSeq" id="WP_145872810.1">
    <property type="nucleotide sequence ID" value="NZ_CP046904.1"/>
</dbReference>
<dbReference type="InterPro" id="IPR050109">
    <property type="entry name" value="HTH-type_TetR-like_transc_reg"/>
</dbReference>
<evidence type="ECO:0000256" key="4">
    <source>
        <dbReference type="PROSITE-ProRule" id="PRU00335"/>
    </source>
</evidence>
<dbReference type="GO" id="GO:0003700">
    <property type="term" value="F:DNA-binding transcription factor activity"/>
    <property type="evidence" value="ECO:0007669"/>
    <property type="project" value="TreeGrafter"/>
</dbReference>
<evidence type="ECO:0000313" key="8">
    <source>
        <dbReference type="Proteomes" id="UP000315112"/>
    </source>
</evidence>
<evidence type="ECO:0000313" key="6">
    <source>
        <dbReference type="EMBL" id="QGZ41420.1"/>
    </source>
</evidence>
<dbReference type="EMBL" id="VLKW01000001">
    <property type="protein sequence ID" value="TWI51374.1"/>
    <property type="molecule type" value="Genomic_DNA"/>
</dbReference>
<evidence type="ECO:0000256" key="1">
    <source>
        <dbReference type="ARBA" id="ARBA00023015"/>
    </source>
</evidence>
<evidence type="ECO:0000256" key="3">
    <source>
        <dbReference type="ARBA" id="ARBA00023163"/>
    </source>
</evidence>
<accession>A0A562Q3S8</accession>
<protein>
    <submittedName>
        <fullName evidence="7">TetR family transcriptional regulator</fullName>
    </submittedName>
</protein>
<dbReference type="InterPro" id="IPR036271">
    <property type="entry name" value="Tet_transcr_reg_TetR-rel_C_sf"/>
</dbReference>
<name>A0A562Q3S8_9BURK</name>
<reference evidence="7" key="2">
    <citation type="submission" date="2019-07" db="EMBL/GenBank/DDBJ databases">
        <authorList>
            <person name="Whitman W."/>
            <person name="Huntemann M."/>
            <person name="Clum A."/>
            <person name="Pillay M."/>
            <person name="Palaniappan K."/>
            <person name="Varghese N."/>
            <person name="Mikhailova N."/>
            <person name="Stamatis D."/>
            <person name="Reddy T."/>
            <person name="Daum C."/>
            <person name="Shapiro N."/>
            <person name="Ivanova N."/>
            <person name="Kyrpides N."/>
            <person name="Woyke T."/>
        </authorList>
    </citation>
    <scope>NUCLEOTIDE SEQUENCE</scope>
    <source>
        <strain evidence="7">CGMCC 1.10685</strain>
    </source>
</reference>
<reference evidence="7 8" key="1">
    <citation type="journal article" date="2015" name="Stand. Genomic Sci.">
        <title>Genomic Encyclopedia of Bacterial and Archaeal Type Strains, Phase III: the genomes of soil and plant-associated and newly described type strains.</title>
        <authorList>
            <person name="Whitman W.B."/>
            <person name="Woyke T."/>
            <person name="Klenk H.P."/>
            <person name="Zhou Y."/>
            <person name="Lilburn T.G."/>
            <person name="Beck B.J."/>
            <person name="De Vos P."/>
            <person name="Vandamme P."/>
            <person name="Eisen J.A."/>
            <person name="Garrity G."/>
            <person name="Hugenholtz P."/>
            <person name="Kyrpides N.C."/>
        </authorList>
    </citation>
    <scope>NUCLEOTIDE SEQUENCE [LARGE SCALE GENOMIC DNA]</scope>
    <source>
        <strain evidence="7 8">CGMCC 1.10685</strain>
    </source>
</reference>
<gene>
    <name evidence="6" type="ORF">GO485_21725</name>
    <name evidence="7" type="ORF">IP92_00358</name>
</gene>
<dbReference type="EMBL" id="CP046904">
    <property type="protein sequence ID" value="QGZ41420.1"/>
    <property type="molecule type" value="Genomic_DNA"/>
</dbReference>
<dbReference type="GO" id="GO:0000976">
    <property type="term" value="F:transcription cis-regulatory region binding"/>
    <property type="evidence" value="ECO:0007669"/>
    <property type="project" value="TreeGrafter"/>
</dbReference>
<keyword evidence="3" id="KW-0804">Transcription</keyword>
<evidence type="ECO:0000259" key="5">
    <source>
        <dbReference type="PROSITE" id="PS50977"/>
    </source>
</evidence>
<dbReference type="AlphaFoldDB" id="A0A562Q3S8"/>
<dbReference type="InterPro" id="IPR001647">
    <property type="entry name" value="HTH_TetR"/>
</dbReference>
<keyword evidence="9" id="KW-1185">Reference proteome</keyword>
<dbReference type="InterPro" id="IPR025996">
    <property type="entry name" value="MT1864/Rv1816-like_C"/>
</dbReference>
<dbReference type="SUPFAM" id="SSF48498">
    <property type="entry name" value="Tetracyclin repressor-like, C-terminal domain"/>
    <property type="match status" value="1"/>
</dbReference>
<dbReference type="Pfam" id="PF13305">
    <property type="entry name" value="TetR_C_33"/>
    <property type="match status" value="1"/>
</dbReference>
<dbReference type="InterPro" id="IPR009057">
    <property type="entry name" value="Homeodomain-like_sf"/>
</dbReference>
<sequence length="191" mass="20969">MPRIGLTPERLAEAAGALADEIGFRSVTLTELARRFDMKVASLYSHVKNSEDLMARVALLALDRLADRAEQALVGRSGKDALIAMANVHRAFAREHPGLFEAARHRLEGPFTDDNGGIRISRATRAVLRGYALDDVECTHAMRLMGSVFLGFPMLELSGSFDHSQPAIDTSWDRAIDALDAVLKGWQRPSI</sequence>
<feature type="DNA-binding region" description="H-T-H motif" evidence="4">
    <location>
        <begin position="28"/>
        <end position="47"/>
    </location>
</feature>
<dbReference type="Proteomes" id="UP000315112">
    <property type="component" value="Unassembled WGS sequence"/>
</dbReference>
<dbReference type="PANTHER" id="PTHR30055:SF234">
    <property type="entry name" value="HTH-TYPE TRANSCRIPTIONAL REGULATOR BETI"/>
    <property type="match status" value="1"/>
</dbReference>
<reference evidence="6 9" key="3">
    <citation type="submission" date="2019-12" db="EMBL/GenBank/DDBJ databases">
        <title>Draft Genome Sequences of Six Type Strains of the Genus Massilia.</title>
        <authorList>
            <person name="Miess H."/>
            <person name="Frediansyah A."/>
            <person name="Goeker M."/>
            <person name="Gross H."/>
        </authorList>
    </citation>
    <scope>NUCLEOTIDE SEQUENCE [LARGE SCALE GENOMIC DNA]</scope>
    <source>
        <strain evidence="6 9">DSM 26639</strain>
    </source>
</reference>
<keyword evidence="2 4" id="KW-0238">DNA-binding</keyword>
<proteinExistence type="predicted"/>
<dbReference type="SUPFAM" id="SSF46689">
    <property type="entry name" value="Homeodomain-like"/>
    <property type="match status" value="1"/>
</dbReference>
<dbReference type="OrthoDB" id="71867at2"/>
<evidence type="ECO:0000313" key="7">
    <source>
        <dbReference type="EMBL" id="TWI51374.1"/>
    </source>
</evidence>
<evidence type="ECO:0000313" key="9">
    <source>
        <dbReference type="Proteomes" id="UP000437862"/>
    </source>
</evidence>
<organism evidence="7 8">
    <name type="scientific">Pseudoduganella flava</name>
    <dbReference type="NCBI Taxonomy" id="871742"/>
    <lineage>
        <taxon>Bacteria</taxon>
        <taxon>Pseudomonadati</taxon>
        <taxon>Pseudomonadota</taxon>
        <taxon>Betaproteobacteria</taxon>
        <taxon>Burkholderiales</taxon>
        <taxon>Oxalobacteraceae</taxon>
        <taxon>Telluria group</taxon>
        <taxon>Pseudoduganella</taxon>
    </lineage>
</organism>
<dbReference type="Proteomes" id="UP000437862">
    <property type="component" value="Chromosome"/>
</dbReference>
<evidence type="ECO:0000256" key="2">
    <source>
        <dbReference type="ARBA" id="ARBA00023125"/>
    </source>
</evidence>
<dbReference type="Gene3D" id="1.10.10.60">
    <property type="entry name" value="Homeodomain-like"/>
    <property type="match status" value="1"/>
</dbReference>